<sequence>MSVVVGAGLASGFTVKAIILVQNPPVQLSVVSCRRGGFSQRIYGSSHHLGSKPARTVVSYELSGSREQGAGSREQLTVNHQPSTVNRHINQFSTPYTLNPSFFNHDKFTNDE</sequence>
<feature type="region of interest" description="Disordered" evidence="1">
    <location>
        <begin position="64"/>
        <end position="85"/>
    </location>
</feature>
<feature type="compositionally biased region" description="Polar residues" evidence="1">
    <location>
        <begin position="74"/>
        <end position="85"/>
    </location>
</feature>
<reference evidence="2 3" key="1">
    <citation type="journal article" date="2015" name="Genome Announc.">
        <title>Draft Genome Sequence of the Terrestrial Cyanobacterium Scytonema millei VB511283, Isolated from Eastern India.</title>
        <authorList>
            <person name="Sen D."/>
            <person name="Chandrababunaidu M.M."/>
            <person name="Singh D."/>
            <person name="Sanghi N."/>
            <person name="Ghorai A."/>
            <person name="Mishra G.P."/>
            <person name="Madduluri M."/>
            <person name="Adhikary S.P."/>
            <person name="Tripathy S."/>
        </authorList>
    </citation>
    <scope>NUCLEOTIDE SEQUENCE [LARGE SCALE GENOMIC DNA]</scope>
    <source>
        <strain evidence="2 3">VB511283</strain>
    </source>
</reference>
<name>A0A9X5I469_9CYAN</name>
<proteinExistence type="predicted"/>
<accession>A0A9X5I469</accession>
<evidence type="ECO:0000256" key="1">
    <source>
        <dbReference type="SAM" id="MobiDB-lite"/>
    </source>
</evidence>
<protein>
    <submittedName>
        <fullName evidence="2">Uncharacterized protein</fullName>
    </submittedName>
</protein>
<organism evidence="2 3">
    <name type="scientific">Scytonema millei VB511283</name>
    <dbReference type="NCBI Taxonomy" id="1245923"/>
    <lineage>
        <taxon>Bacteria</taxon>
        <taxon>Bacillati</taxon>
        <taxon>Cyanobacteriota</taxon>
        <taxon>Cyanophyceae</taxon>
        <taxon>Nostocales</taxon>
        <taxon>Scytonemataceae</taxon>
        <taxon>Scytonema</taxon>
    </lineage>
</organism>
<evidence type="ECO:0000313" key="2">
    <source>
        <dbReference type="EMBL" id="NHC34232.1"/>
    </source>
</evidence>
<gene>
    <name evidence="2" type="ORF">QH73_0006080</name>
</gene>
<evidence type="ECO:0000313" key="3">
    <source>
        <dbReference type="Proteomes" id="UP000031532"/>
    </source>
</evidence>
<comment type="caution">
    <text evidence="2">The sequence shown here is derived from an EMBL/GenBank/DDBJ whole genome shotgun (WGS) entry which is preliminary data.</text>
</comment>
<keyword evidence="3" id="KW-1185">Reference proteome</keyword>
<dbReference type="Proteomes" id="UP000031532">
    <property type="component" value="Unassembled WGS sequence"/>
</dbReference>
<dbReference type="AlphaFoldDB" id="A0A9X5I469"/>
<dbReference type="RefSeq" id="WP_132866683.1">
    <property type="nucleotide sequence ID" value="NZ_JTJC03000001.1"/>
</dbReference>
<dbReference type="EMBL" id="JTJC03000001">
    <property type="protein sequence ID" value="NHC34232.1"/>
    <property type="molecule type" value="Genomic_DNA"/>
</dbReference>